<dbReference type="NCBIfam" id="NF006045">
    <property type="entry name" value="PRK08190.1"/>
    <property type="match status" value="1"/>
</dbReference>
<dbReference type="Pfam" id="PF01515">
    <property type="entry name" value="PTA_PTB"/>
    <property type="match status" value="1"/>
</dbReference>
<sequence length="465" mass="49794">MDQMLENRTIDEIKVGETASLERVLTQRDIQLFAVVSGNINPLHVDQDFLSTTGAAQFVGHSMWGASLVSALLGTKLPGPGTTYLSQNLSFNGSVHLGDRLHVEVCVREKDIANQQVTLDCYATNQEGREVFRGNATVKAPTDKIRRAAIHLPNVELHDPYRHYRQLIALTTGKPAVRTAVVHPTDDVSLGGALEAMQENLIIPVLVGPLAKIQATAEKMGADLSGIEIIDAPHSHAAAIKAAELARTNVVQMLMKGSLHTDELMHAVVAREGGLRTGRRITHVFAMDVPEYSKPLFITDAAINIQPDLITKTDIVQNAIDFVHILGIHSPKVAILSAVETINQAIPSTLDAAALCKMADRGQITGGIIDGPMAFDNAISAHAAQIKHMTSPVSGEVDILVVPDLESGNMLFKQLVYLADALAAGIVLGAKVPIVLTSRADSELARKASSALGMLVANHNTQRAL</sequence>
<feature type="domain" description="Phosphate acetyl/butaryl transferase" evidence="3">
    <location>
        <begin position="239"/>
        <end position="442"/>
    </location>
</feature>
<dbReference type="GO" id="GO:0016746">
    <property type="term" value="F:acyltransferase activity"/>
    <property type="evidence" value="ECO:0007669"/>
    <property type="project" value="UniProtKB-KW"/>
</dbReference>
<dbReference type="PANTHER" id="PTHR43356:SF2">
    <property type="entry name" value="PHOSPHATE ACETYLTRANSFERASE"/>
    <property type="match status" value="1"/>
</dbReference>
<evidence type="ECO:0000256" key="1">
    <source>
        <dbReference type="ARBA" id="ARBA00022679"/>
    </source>
</evidence>
<evidence type="ECO:0000259" key="4">
    <source>
        <dbReference type="Pfam" id="PF01575"/>
    </source>
</evidence>
<dbReference type="Gene3D" id="3.10.129.10">
    <property type="entry name" value="Hotdog Thioesterase"/>
    <property type="match status" value="1"/>
</dbReference>
<evidence type="ECO:0000313" key="5">
    <source>
        <dbReference type="EMBL" id="GCE14746.1"/>
    </source>
</evidence>
<organism evidence="5 6">
    <name type="scientific">Tengunoibacter tsumagoiensis</name>
    <dbReference type="NCBI Taxonomy" id="2014871"/>
    <lineage>
        <taxon>Bacteria</taxon>
        <taxon>Bacillati</taxon>
        <taxon>Chloroflexota</taxon>
        <taxon>Ktedonobacteria</taxon>
        <taxon>Ktedonobacterales</taxon>
        <taxon>Dictyobacteraceae</taxon>
        <taxon>Tengunoibacter</taxon>
    </lineage>
</organism>
<dbReference type="SUPFAM" id="SSF54637">
    <property type="entry name" value="Thioesterase/thiol ester dehydrase-isomerase"/>
    <property type="match status" value="1"/>
</dbReference>
<keyword evidence="6" id="KW-1185">Reference proteome</keyword>
<comment type="caution">
    <text evidence="5">The sequence shown here is derived from an EMBL/GenBank/DDBJ whole genome shotgun (WGS) entry which is preliminary data.</text>
</comment>
<dbReference type="NCBIfam" id="NF008852">
    <property type="entry name" value="PRK11890.1"/>
    <property type="match status" value="1"/>
</dbReference>
<feature type="domain" description="MaoC-like" evidence="4">
    <location>
        <begin position="20"/>
        <end position="116"/>
    </location>
</feature>
<dbReference type="InterPro" id="IPR002505">
    <property type="entry name" value="PTA_PTB"/>
</dbReference>
<dbReference type="EMBL" id="BIFR01000002">
    <property type="protein sequence ID" value="GCE14746.1"/>
    <property type="molecule type" value="Genomic_DNA"/>
</dbReference>
<dbReference type="Gene3D" id="3.40.718.10">
    <property type="entry name" value="Isopropylmalate Dehydrogenase"/>
    <property type="match status" value="1"/>
</dbReference>
<dbReference type="InterPro" id="IPR050500">
    <property type="entry name" value="Phos_Acetyltrans/Butyryltrans"/>
</dbReference>
<evidence type="ECO:0000256" key="2">
    <source>
        <dbReference type="ARBA" id="ARBA00023315"/>
    </source>
</evidence>
<dbReference type="RefSeq" id="WP_126582285.1">
    <property type="nucleotide sequence ID" value="NZ_BIFR01000002.1"/>
</dbReference>
<evidence type="ECO:0000259" key="3">
    <source>
        <dbReference type="Pfam" id="PF01515"/>
    </source>
</evidence>
<dbReference type="PANTHER" id="PTHR43356">
    <property type="entry name" value="PHOSPHATE ACETYLTRANSFERASE"/>
    <property type="match status" value="1"/>
</dbReference>
<keyword evidence="2" id="KW-0012">Acyltransferase</keyword>
<dbReference type="InterPro" id="IPR029069">
    <property type="entry name" value="HotDog_dom_sf"/>
</dbReference>
<dbReference type="SUPFAM" id="SSF53659">
    <property type="entry name" value="Isocitrate/Isopropylmalate dehydrogenase-like"/>
    <property type="match status" value="1"/>
</dbReference>
<keyword evidence="1 5" id="KW-0808">Transferase</keyword>
<evidence type="ECO:0000313" key="6">
    <source>
        <dbReference type="Proteomes" id="UP000287352"/>
    </source>
</evidence>
<proteinExistence type="predicted"/>
<dbReference type="Proteomes" id="UP000287352">
    <property type="component" value="Unassembled WGS sequence"/>
</dbReference>
<dbReference type="CDD" id="cd03449">
    <property type="entry name" value="R_hydratase"/>
    <property type="match status" value="1"/>
</dbReference>
<gene>
    <name evidence="5" type="ORF">KTT_46050</name>
</gene>
<dbReference type="Pfam" id="PF01575">
    <property type="entry name" value="MaoC_dehydratas"/>
    <property type="match status" value="1"/>
</dbReference>
<dbReference type="OrthoDB" id="9801625at2"/>
<dbReference type="AlphaFoldDB" id="A0A402A6U3"/>
<protein>
    <submittedName>
        <fullName evidence="5">Phosphate acetyltransferase</fullName>
    </submittedName>
</protein>
<dbReference type="InterPro" id="IPR002539">
    <property type="entry name" value="MaoC-like_dom"/>
</dbReference>
<name>A0A402A6U3_9CHLR</name>
<reference evidence="6" key="1">
    <citation type="submission" date="2018-12" db="EMBL/GenBank/DDBJ databases">
        <title>Tengunoibacter tsumagoiensis gen. nov., sp. nov., Dictyobacter kobayashii sp. nov., D. alpinus sp. nov., and D. joshuensis sp. nov. and description of Dictyobacteraceae fam. nov. within the order Ktedonobacterales isolated from Tengu-no-mugimeshi.</title>
        <authorList>
            <person name="Wang C.M."/>
            <person name="Zheng Y."/>
            <person name="Sakai Y."/>
            <person name="Toyoda A."/>
            <person name="Minakuchi Y."/>
            <person name="Abe K."/>
            <person name="Yokota A."/>
            <person name="Yabe S."/>
        </authorList>
    </citation>
    <scope>NUCLEOTIDE SEQUENCE [LARGE SCALE GENOMIC DNA]</scope>
    <source>
        <strain evidence="6">Uno3</strain>
    </source>
</reference>
<accession>A0A402A6U3</accession>